<evidence type="ECO:0000313" key="1">
    <source>
        <dbReference type="EMBL" id="JAS29401.1"/>
    </source>
</evidence>
<gene>
    <name evidence="1" type="ORF">g.44467</name>
</gene>
<accession>A0A1B6DUQ3</accession>
<feature type="non-terminal residue" evidence="1">
    <location>
        <position position="131"/>
    </location>
</feature>
<reference evidence="1" key="1">
    <citation type="submission" date="2015-12" db="EMBL/GenBank/DDBJ databases">
        <title>De novo transcriptome assembly of four potential Pierce s Disease insect vectors from Arizona vineyards.</title>
        <authorList>
            <person name="Tassone E.E."/>
        </authorList>
    </citation>
    <scope>NUCLEOTIDE SEQUENCE</scope>
</reference>
<dbReference type="EMBL" id="GEDC01007897">
    <property type="protein sequence ID" value="JAS29401.1"/>
    <property type="molecule type" value="Transcribed_RNA"/>
</dbReference>
<name>A0A1B6DUQ3_9HEMI</name>
<sequence>LDLLGHAGEGVEGSFQLTLQPGQGGGHLSLHLLVLGLGQAGIEGVAFHGAAAPHPCGDDVLTSRVQVLESVNITPVLGRVFVSLLETTVVVFNDGIEQVSERGVCLSIGSIDTHSRVMVLQTRLDDVQECA</sequence>
<proteinExistence type="predicted"/>
<dbReference type="AlphaFoldDB" id="A0A1B6DUQ3"/>
<protein>
    <submittedName>
        <fullName evidence="1">Uncharacterized protein</fullName>
    </submittedName>
</protein>
<feature type="non-terminal residue" evidence="1">
    <location>
        <position position="1"/>
    </location>
</feature>
<organism evidence="1">
    <name type="scientific">Clastoptera arizonana</name>
    <name type="common">Arizona spittle bug</name>
    <dbReference type="NCBI Taxonomy" id="38151"/>
    <lineage>
        <taxon>Eukaryota</taxon>
        <taxon>Metazoa</taxon>
        <taxon>Ecdysozoa</taxon>
        <taxon>Arthropoda</taxon>
        <taxon>Hexapoda</taxon>
        <taxon>Insecta</taxon>
        <taxon>Pterygota</taxon>
        <taxon>Neoptera</taxon>
        <taxon>Paraneoptera</taxon>
        <taxon>Hemiptera</taxon>
        <taxon>Auchenorrhyncha</taxon>
        <taxon>Cercopoidea</taxon>
        <taxon>Clastopteridae</taxon>
        <taxon>Clastoptera</taxon>
    </lineage>
</organism>